<keyword evidence="4" id="KW-1185">Reference proteome</keyword>
<dbReference type="InterPro" id="IPR001375">
    <property type="entry name" value="Peptidase_S9_cat"/>
</dbReference>
<dbReference type="EMBL" id="POUC01000006">
    <property type="protein sequence ID" value="PNG23829.1"/>
    <property type="molecule type" value="Genomic_DNA"/>
</dbReference>
<comment type="similarity">
    <text evidence="1">Belongs to the AB hydrolase superfamily.</text>
</comment>
<dbReference type="SUPFAM" id="SSF53474">
    <property type="entry name" value="alpha/beta-Hydrolases"/>
    <property type="match status" value="1"/>
</dbReference>
<evidence type="ECO:0000313" key="4">
    <source>
        <dbReference type="Proteomes" id="UP000235943"/>
    </source>
</evidence>
<organism evidence="3 4">
    <name type="scientific">Streptomyces cahuitamycinicus</name>
    <dbReference type="NCBI Taxonomy" id="2070367"/>
    <lineage>
        <taxon>Bacteria</taxon>
        <taxon>Bacillati</taxon>
        <taxon>Actinomycetota</taxon>
        <taxon>Actinomycetes</taxon>
        <taxon>Kitasatosporales</taxon>
        <taxon>Streptomycetaceae</taxon>
        <taxon>Streptomyces</taxon>
    </lineage>
</organism>
<dbReference type="OrthoDB" id="3961629at2"/>
<dbReference type="AlphaFoldDB" id="A0A2N8TXV5"/>
<protein>
    <recommendedName>
        <fullName evidence="2">Peptidase S9 prolyl oligopeptidase catalytic domain-containing protein</fullName>
    </recommendedName>
</protein>
<dbReference type="GO" id="GO:0006508">
    <property type="term" value="P:proteolysis"/>
    <property type="evidence" value="ECO:0007669"/>
    <property type="project" value="InterPro"/>
</dbReference>
<feature type="domain" description="Peptidase S9 prolyl oligopeptidase catalytic" evidence="2">
    <location>
        <begin position="366"/>
        <end position="545"/>
    </location>
</feature>
<gene>
    <name evidence="3" type="ORF">C1J00_01765</name>
</gene>
<dbReference type="Proteomes" id="UP000235943">
    <property type="component" value="Unassembled WGS sequence"/>
</dbReference>
<dbReference type="GO" id="GO:0008236">
    <property type="term" value="F:serine-type peptidase activity"/>
    <property type="evidence" value="ECO:0007669"/>
    <property type="project" value="InterPro"/>
</dbReference>
<dbReference type="PANTHER" id="PTHR22946">
    <property type="entry name" value="DIENELACTONE HYDROLASE DOMAIN-CONTAINING PROTEIN-RELATED"/>
    <property type="match status" value="1"/>
</dbReference>
<dbReference type="RefSeq" id="WP_102907245.1">
    <property type="nucleotide sequence ID" value="NZ_POUC01000006.1"/>
</dbReference>
<evidence type="ECO:0000259" key="2">
    <source>
        <dbReference type="Pfam" id="PF00326"/>
    </source>
</evidence>
<proteinExistence type="inferred from homology"/>
<comment type="caution">
    <text evidence="3">The sequence shown here is derived from an EMBL/GenBank/DDBJ whole genome shotgun (WGS) entry which is preliminary data.</text>
</comment>
<dbReference type="Gene3D" id="3.40.50.1820">
    <property type="entry name" value="alpha/beta hydrolase"/>
    <property type="match status" value="1"/>
</dbReference>
<evidence type="ECO:0000313" key="3">
    <source>
        <dbReference type="EMBL" id="PNG23829.1"/>
    </source>
</evidence>
<evidence type="ECO:0000256" key="1">
    <source>
        <dbReference type="ARBA" id="ARBA00008645"/>
    </source>
</evidence>
<dbReference type="InterPro" id="IPR029058">
    <property type="entry name" value="AB_hydrolase_fold"/>
</dbReference>
<dbReference type="Pfam" id="PF00326">
    <property type="entry name" value="Peptidase_S9"/>
    <property type="match status" value="1"/>
</dbReference>
<name>A0A2N8TXV5_9ACTN</name>
<reference evidence="3 4" key="1">
    <citation type="submission" date="2018-01" db="EMBL/GenBank/DDBJ databases">
        <title>Draft genome sequence of Streptomyces sp. 13K301.</title>
        <authorList>
            <person name="Sahin N."/>
            <person name="Saygin H."/>
            <person name="Ay H."/>
        </authorList>
    </citation>
    <scope>NUCLEOTIDE SEQUENCE [LARGE SCALE GENOMIC DNA]</scope>
    <source>
        <strain evidence="3 4">13K301</strain>
    </source>
</reference>
<dbReference type="InterPro" id="IPR050261">
    <property type="entry name" value="FrsA_esterase"/>
</dbReference>
<accession>A0A2N8TXV5</accession>
<sequence>MRLPEAFFEERRRHLLSWRRGPVFGEVRADGALHITGPGVPDPLRVELGADAVLFLPSREAVAGFHLDGTLLTVLEHRLDGSRHQWTAQLTGAGGWIVLDALEGIGERGETCVVLTLQDEQGGLVLQQVCEEGSVQSYVPLTAGELVHWDLTCDAAVLRSERGPRTPQLRLERPLTSEACTTVTAHWHDGCDGSGALVDEDGLLCIWDLRTGELTPAVQPAGLIDDVRILRDAPTRLFVVATHHGTDAAYICDKATGETWGVDGVSGGRLRIRAADGRGIGLYQFSTLEGSSWLWFGPGRLEYAAGDVGPHRGRASVAHRRLGDTPALVYLPQREPRAVVVSLHGGPESLERDELRWDGLYRDLLAADIAVIGANYAGSLGYGAAHTRRGWRNWARAFAEDLAACREAAAAWGVGPERMALLGGSFGGSLALLGCTLDHRLAGAVASAPMIDVGRHAERAAAAEEAYASWFGERFELGDAREFTAARLARTGAGQRVVVVHGDQDDVTDFRDSRVAVELAQERDLAWTLVAEEGTGHVPSSADRALARLLRVRAGLGHVLETDVLGCDDGTSDAWTLG</sequence>
<dbReference type="SUPFAM" id="SSF69322">
    <property type="entry name" value="Tricorn protease domain 2"/>
    <property type="match status" value="1"/>
</dbReference>